<feature type="transmembrane region" description="Helical" evidence="1">
    <location>
        <begin position="32"/>
        <end position="51"/>
    </location>
</feature>
<proteinExistence type="predicted"/>
<keyword evidence="1" id="KW-0472">Membrane</keyword>
<keyword evidence="3" id="KW-1185">Reference proteome</keyword>
<keyword evidence="1" id="KW-1133">Transmembrane helix</keyword>
<dbReference type="GeneID" id="37170710"/>
<evidence type="ECO:0000313" key="3">
    <source>
        <dbReference type="Proteomes" id="UP000249497"/>
    </source>
</evidence>
<reference evidence="2 3" key="1">
    <citation type="submission" date="2018-02" db="EMBL/GenBank/DDBJ databases">
        <title>The genomes of Aspergillus section Nigri reveals drivers in fungal speciation.</title>
        <authorList>
            <consortium name="DOE Joint Genome Institute"/>
            <person name="Vesth T.C."/>
            <person name="Nybo J."/>
            <person name="Theobald S."/>
            <person name="Brandl J."/>
            <person name="Frisvad J.C."/>
            <person name="Nielsen K.F."/>
            <person name="Lyhne E.K."/>
            <person name="Kogle M.E."/>
            <person name="Kuo A."/>
            <person name="Riley R."/>
            <person name="Clum A."/>
            <person name="Nolan M."/>
            <person name="Lipzen A."/>
            <person name="Salamov A."/>
            <person name="Henrissat B."/>
            <person name="Wiebenga A."/>
            <person name="De vries R.P."/>
            <person name="Grigoriev I.V."/>
            <person name="Mortensen U.H."/>
            <person name="Andersen M.R."/>
            <person name="Baker S.E."/>
        </authorList>
    </citation>
    <scope>NUCLEOTIDE SEQUENCE [LARGE SCALE GENOMIC DNA]</scope>
    <source>
        <strain evidence="2 3">CBS 114.51</strain>
    </source>
</reference>
<dbReference type="RefSeq" id="XP_025523007.1">
    <property type="nucleotide sequence ID" value="XM_025667018.1"/>
</dbReference>
<dbReference type="Proteomes" id="UP000249497">
    <property type="component" value="Unassembled WGS sequence"/>
</dbReference>
<evidence type="ECO:0000256" key="1">
    <source>
        <dbReference type="SAM" id="Phobius"/>
    </source>
</evidence>
<evidence type="ECO:0000313" key="2">
    <source>
        <dbReference type="EMBL" id="RAH77113.1"/>
    </source>
</evidence>
<keyword evidence="1" id="KW-0812">Transmembrane</keyword>
<dbReference type="AlphaFoldDB" id="A0A8T8WN43"/>
<gene>
    <name evidence="2" type="ORF">BO86DRAFT_232588</name>
</gene>
<dbReference type="EMBL" id="KZ824849">
    <property type="protein sequence ID" value="RAH77113.1"/>
    <property type="molecule type" value="Genomic_DNA"/>
</dbReference>
<organism evidence="2 3">
    <name type="scientific">Aspergillus japonicus CBS 114.51</name>
    <dbReference type="NCBI Taxonomy" id="1448312"/>
    <lineage>
        <taxon>Eukaryota</taxon>
        <taxon>Fungi</taxon>
        <taxon>Dikarya</taxon>
        <taxon>Ascomycota</taxon>
        <taxon>Pezizomycotina</taxon>
        <taxon>Eurotiomycetes</taxon>
        <taxon>Eurotiomycetidae</taxon>
        <taxon>Eurotiales</taxon>
        <taxon>Aspergillaceae</taxon>
        <taxon>Aspergillus</taxon>
        <taxon>Aspergillus subgen. Circumdati</taxon>
    </lineage>
</organism>
<protein>
    <submittedName>
        <fullName evidence="2">Uncharacterized protein</fullName>
    </submittedName>
</protein>
<accession>A0A8T8WN43</accession>
<sequence>MNESVYSMYRVLRRVSELIMMLTSGAPFLSRLLFYASSSFVLVACNVLYFIPAGKKS</sequence>
<name>A0A8T8WN43_ASPJA</name>